<keyword evidence="2 8" id="KW-0645">Protease</keyword>
<dbReference type="InterPro" id="IPR037045">
    <property type="entry name" value="S8pro/Inhibitor_I9_sf"/>
</dbReference>
<evidence type="ECO:0000256" key="9">
    <source>
        <dbReference type="SAM" id="MobiDB-lite"/>
    </source>
</evidence>
<dbReference type="InterPro" id="IPR034193">
    <property type="entry name" value="PCSK9_ProteinaseK-like"/>
</dbReference>
<feature type="compositionally biased region" description="Basic and acidic residues" evidence="9">
    <location>
        <begin position="895"/>
        <end position="915"/>
    </location>
</feature>
<dbReference type="InterPro" id="IPR022398">
    <property type="entry name" value="Peptidase_S8_His-AS"/>
</dbReference>
<dbReference type="Gene3D" id="3.30.70.80">
    <property type="entry name" value="Peptidase S8 propeptide/proteinase inhibitor I9"/>
    <property type="match status" value="1"/>
</dbReference>
<feature type="region of interest" description="Disordered" evidence="9">
    <location>
        <begin position="732"/>
        <end position="806"/>
    </location>
</feature>
<feature type="active site" description="Charge relay system" evidence="8">
    <location>
        <position position="391"/>
    </location>
</feature>
<feature type="active site" description="Charge relay system" evidence="8">
    <location>
        <position position="193"/>
    </location>
</feature>
<dbReference type="SUPFAM" id="SSF52743">
    <property type="entry name" value="Subtilisin-like"/>
    <property type="match status" value="1"/>
</dbReference>
<dbReference type="FunFam" id="3.40.50.200:FF:000007">
    <property type="entry name" value="Subtilisin-like serine protease"/>
    <property type="match status" value="1"/>
</dbReference>
<dbReference type="PROSITE" id="PS00138">
    <property type="entry name" value="SUBTILASE_SER"/>
    <property type="match status" value="1"/>
</dbReference>
<feature type="domain" description="Peptidase S8/S53" evidence="11">
    <location>
        <begin position="191"/>
        <end position="434"/>
    </location>
</feature>
<dbReference type="PRINTS" id="PR00723">
    <property type="entry name" value="SUBTILISIN"/>
</dbReference>
<dbReference type="FunFam" id="3.30.70.80:FF:000006">
    <property type="entry name" value="Autophagic serine protease Alp2"/>
    <property type="match status" value="1"/>
</dbReference>
<comment type="caution">
    <text evidence="13">The sequence shown here is derived from an EMBL/GenBank/DDBJ whole genome shotgun (WGS) entry which is preliminary data.</text>
</comment>
<evidence type="ECO:0000259" key="12">
    <source>
        <dbReference type="Pfam" id="PF05922"/>
    </source>
</evidence>
<dbReference type="Gene3D" id="3.40.50.200">
    <property type="entry name" value="Peptidase S8/S53 domain"/>
    <property type="match status" value="1"/>
</dbReference>
<dbReference type="EMBL" id="JAAOAK010000091">
    <property type="protein sequence ID" value="KAF5690145.1"/>
    <property type="molecule type" value="Genomic_DNA"/>
</dbReference>
<dbReference type="GO" id="GO:0006508">
    <property type="term" value="P:proteolysis"/>
    <property type="evidence" value="ECO:0007669"/>
    <property type="project" value="UniProtKB-KW"/>
</dbReference>
<comment type="similarity">
    <text evidence="1 8">Belongs to the peptidase S8 family.</text>
</comment>
<gene>
    <name evidence="13" type="ORF">FDENT_4035</name>
</gene>
<feature type="compositionally biased region" description="Polar residues" evidence="9">
    <location>
        <begin position="1465"/>
        <end position="1477"/>
    </location>
</feature>
<name>A0A8H5UGP2_9HYPO</name>
<feature type="region of interest" description="Disordered" evidence="9">
    <location>
        <begin position="582"/>
        <end position="662"/>
    </location>
</feature>
<dbReference type="CDD" id="cd04077">
    <property type="entry name" value="Peptidases_S8_PCSK9_ProteinaseK_like"/>
    <property type="match status" value="1"/>
</dbReference>
<evidence type="ECO:0000256" key="4">
    <source>
        <dbReference type="ARBA" id="ARBA00022801"/>
    </source>
</evidence>
<evidence type="ECO:0000256" key="7">
    <source>
        <dbReference type="ARBA" id="ARBA00023180"/>
    </source>
</evidence>
<keyword evidence="4 8" id="KW-0378">Hydrolase</keyword>
<feature type="compositionally biased region" description="Basic and acidic residues" evidence="9">
    <location>
        <begin position="1115"/>
        <end position="1124"/>
    </location>
</feature>
<dbReference type="PROSITE" id="PS00137">
    <property type="entry name" value="SUBTILASE_HIS"/>
    <property type="match status" value="1"/>
</dbReference>
<dbReference type="InterPro" id="IPR010259">
    <property type="entry name" value="S8pro/Inhibitor_I9"/>
</dbReference>
<feature type="compositionally biased region" description="Polar residues" evidence="9">
    <location>
        <begin position="738"/>
        <end position="752"/>
    </location>
</feature>
<feature type="region of interest" description="Disordered" evidence="9">
    <location>
        <begin position="1097"/>
        <end position="1134"/>
    </location>
</feature>
<feature type="compositionally biased region" description="Basic and acidic residues" evidence="9">
    <location>
        <begin position="1097"/>
        <end position="1106"/>
    </location>
</feature>
<feature type="region of interest" description="Disordered" evidence="9">
    <location>
        <begin position="1049"/>
        <end position="1080"/>
    </location>
</feature>
<evidence type="ECO:0000256" key="8">
    <source>
        <dbReference type="PROSITE-ProRule" id="PRU01240"/>
    </source>
</evidence>
<protein>
    <submittedName>
        <fullName evidence="13">Putative subtilisin-like serine protease</fullName>
    </submittedName>
</protein>
<feature type="compositionally biased region" description="Low complexity" evidence="9">
    <location>
        <begin position="1546"/>
        <end position="1557"/>
    </location>
</feature>
<feature type="region of interest" description="Disordered" evidence="9">
    <location>
        <begin position="818"/>
        <end position="917"/>
    </location>
</feature>
<evidence type="ECO:0000256" key="3">
    <source>
        <dbReference type="ARBA" id="ARBA00022729"/>
    </source>
</evidence>
<feature type="compositionally biased region" description="Basic and acidic residues" evidence="9">
    <location>
        <begin position="1509"/>
        <end position="1521"/>
    </location>
</feature>
<organism evidence="13 14">
    <name type="scientific">Fusarium denticulatum</name>
    <dbReference type="NCBI Taxonomy" id="48507"/>
    <lineage>
        <taxon>Eukaryota</taxon>
        <taxon>Fungi</taxon>
        <taxon>Dikarya</taxon>
        <taxon>Ascomycota</taxon>
        <taxon>Pezizomycotina</taxon>
        <taxon>Sordariomycetes</taxon>
        <taxon>Hypocreomycetidae</taxon>
        <taxon>Hypocreales</taxon>
        <taxon>Nectriaceae</taxon>
        <taxon>Fusarium</taxon>
        <taxon>Fusarium fujikuroi species complex</taxon>
    </lineage>
</organism>
<accession>A0A8H5UGP2</accession>
<keyword evidence="14" id="KW-1185">Reference proteome</keyword>
<proteinExistence type="inferred from homology"/>
<evidence type="ECO:0000256" key="6">
    <source>
        <dbReference type="ARBA" id="ARBA00023145"/>
    </source>
</evidence>
<feature type="signal peptide" evidence="10">
    <location>
        <begin position="1"/>
        <end position="15"/>
    </location>
</feature>
<dbReference type="InterPro" id="IPR050131">
    <property type="entry name" value="Peptidase_S8_subtilisin-like"/>
</dbReference>
<feature type="compositionally biased region" description="Polar residues" evidence="9">
    <location>
        <begin position="1056"/>
        <end position="1080"/>
    </location>
</feature>
<feature type="region of interest" description="Disordered" evidence="9">
    <location>
        <begin position="535"/>
        <end position="555"/>
    </location>
</feature>
<dbReference type="PROSITE" id="PS51892">
    <property type="entry name" value="SUBTILASE"/>
    <property type="match status" value="1"/>
</dbReference>
<feature type="region of interest" description="Disordered" evidence="9">
    <location>
        <begin position="940"/>
        <end position="979"/>
    </location>
</feature>
<dbReference type="Pfam" id="PF00082">
    <property type="entry name" value="Peptidase_S8"/>
    <property type="match status" value="1"/>
</dbReference>
<dbReference type="Proteomes" id="UP000562682">
    <property type="component" value="Unassembled WGS sequence"/>
</dbReference>
<keyword evidence="5 8" id="KW-0720">Serine protease</keyword>
<sequence>MKSALTLSMAAVASAASFSVGTVHDKAAPILSSIDAETIPDSYIIKFKDHVDHAAASDHHMWVQDTHKQGETERLELRKRSIPFTDKTFSGLKHTFDIGDAFKGYAGHFDESMIEKVRNHPDVEFIERDTLVHTMVPVSQNMITEDKCDGETERQAPWGLARISHRNTLNFGTFNKYLYSSDGGEGVDAYIVDTGTNVDHVDFEGRAHWGKTIPSGDADEDGNGHGTHCSGTVAGKKYGVAKKANVYAVKVLRSNGSGSMSDVVKGVEFAATSHLEQKKKAKDGKRKGFKGSVANMSLGGGKTQALDAAVNAAVRTGIHFAVAAGNDNADACNYSPAAASEPVTVGASALDDSRAYFSNYGKCTDIFAPGLNIQSTWIGSKYAVNTISGTSMASPHIAGLLAYYLSLQPAEDSEYALASITPKKLKENLISVATEDALSDIPSDTPNLLAWNGGGCSDYKKIVEAGSYKVKAAPSSRVEEIKHAVEQEVNLVSGKLTTGAKELGSKAEKFSKKIHELVDEELEEFLKELNLSRKKNRRPLSRSKSTNSVARSPIRDLESINPARAERDANIAAVVSYQRAQDRDSSEGMLFPRDPASFYPDRSDGTGSVVRHSPERTDSALSGHGSSNIARQKSVRFTGPLAHPRRNFAPRANGGRDSPTKATSVIHAFGNANARPSPTLSFQDERPDNFSLTRRYLETLQPPESCYHPEEDAASMAASYKKVRKSRSMVTSLHAETGTISSKTWSARTRQPPTVPQRLPKNSENEQLKAEMPPNASLRASTSMSFLKSRRRRAASRSSSHADDHDLAVQLAREKFRQIQEQDAKKSQSSTLLRPKHTQSENSPFRKSMRNSSNNTAVSALSTISASKQRGIRKTARKVSHGLRSRLRGLFGRGKSSEDSGQHEHEQVAAEKDSDAESCLHLGDVESTEEASMFHVTSHVPSLHDVPSNQQLRSRKGSVESFGDGDQHIPDDKSRVTSWTNSMTNTVTSHGTLGDWERQRLSVIKENGTHIPSSARSIEYLEQQTRDMIADMSVDSERVYSALMERLARKEPTDRVLQSQPGSVKSRVTNTGDSDGQSINRQWDCSTIRCVRPDDNIFRDNKEHSSRSSSSATEVPEHEHENKHQPQAGHTSTVEHTDALDWSDDRTHSESERTSVLLQGLEPHKTITQRSSAFFASPSCQSFRSPSPYRRALRASQMNSEEEQDAFQGSHYLHSLSTLCLPTRQDSSPSSGKDLQVGDAESVYSCAGDDANLVHSASENAAGQNETCIYNDPVPPPEIPARLSYRQHQRDTSTASSVEWKTWLSSKVSQLEAPLTPSKREKWNNVFPTLGHVRENASIGSTPEHFTPSKNETTNRSPLGNVKGNAQTFQGAGSPTRSTRQVLIGCDENAAPSYKANTYTKERPPSIPPRSTLRAVPSLPSVGSRGYIPDAGLVKEMPPMRSLNTIGRLNSTPEGSINKRRSRTRVTGWQGSPTKSSPGVRAQPPRTGSPVFTGDFGLKYPIRPQTAERQQEDTMRGRESDAQAMGSKTMGDLFLSSRRNQGDGRSSAFSSSPAAFL</sequence>
<feature type="region of interest" description="Disordered" evidence="9">
    <location>
        <begin position="1443"/>
        <end position="1557"/>
    </location>
</feature>
<feature type="compositionally biased region" description="Polar residues" evidence="9">
    <location>
        <begin position="1348"/>
        <end position="1361"/>
    </location>
</feature>
<feature type="compositionally biased region" description="Polar residues" evidence="9">
    <location>
        <begin position="840"/>
        <end position="868"/>
    </location>
</feature>
<dbReference type="SUPFAM" id="SSF54897">
    <property type="entry name" value="Protease propeptides/inhibitors"/>
    <property type="match status" value="1"/>
</dbReference>
<evidence type="ECO:0000256" key="1">
    <source>
        <dbReference type="ARBA" id="ARBA00011073"/>
    </source>
</evidence>
<feature type="domain" description="Inhibitor I9" evidence="12">
    <location>
        <begin position="42"/>
        <end position="135"/>
    </location>
</feature>
<evidence type="ECO:0000256" key="2">
    <source>
        <dbReference type="ARBA" id="ARBA00022670"/>
    </source>
</evidence>
<evidence type="ECO:0000256" key="10">
    <source>
        <dbReference type="SAM" id="SignalP"/>
    </source>
</evidence>
<feature type="compositionally biased region" description="Polar residues" evidence="9">
    <location>
        <begin position="1443"/>
        <end position="1455"/>
    </location>
</feature>
<feature type="compositionally biased region" description="Basic and acidic residues" evidence="9">
    <location>
        <begin position="965"/>
        <end position="975"/>
    </location>
</feature>
<feature type="chain" id="PRO_5034106267" evidence="10">
    <location>
        <begin position="16"/>
        <end position="1557"/>
    </location>
</feature>
<dbReference type="GO" id="GO:0004252">
    <property type="term" value="F:serine-type endopeptidase activity"/>
    <property type="evidence" value="ECO:0007669"/>
    <property type="project" value="UniProtKB-UniRule"/>
</dbReference>
<evidence type="ECO:0000259" key="11">
    <source>
        <dbReference type="Pfam" id="PF00082"/>
    </source>
</evidence>
<feature type="region of interest" description="Disordered" evidence="9">
    <location>
        <begin position="1398"/>
        <end position="1418"/>
    </location>
</feature>
<keyword evidence="6" id="KW-0865">Zymogen</keyword>
<keyword evidence="3 10" id="KW-0732">Signal</keyword>
<reference evidence="13 14" key="1">
    <citation type="submission" date="2020-05" db="EMBL/GenBank/DDBJ databases">
        <title>Identification and distribution of gene clusters putatively required for synthesis of sphingolipid metabolism inhibitors in phylogenetically diverse species of the filamentous fungus Fusarium.</title>
        <authorList>
            <person name="Kim H.-S."/>
            <person name="Busman M."/>
            <person name="Brown D.W."/>
            <person name="Divon H."/>
            <person name="Uhlig S."/>
            <person name="Proctor R.H."/>
        </authorList>
    </citation>
    <scope>NUCLEOTIDE SEQUENCE [LARGE SCALE GENOMIC DNA]</scope>
    <source>
        <strain evidence="13 14">NRRL 25311</strain>
    </source>
</reference>
<dbReference type="PANTHER" id="PTHR43806">
    <property type="entry name" value="PEPTIDASE S8"/>
    <property type="match status" value="1"/>
</dbReference>
<dbReference type="InterPro" id="IPR000209">
    <property type="entry name" value="Peptidase_S8/S53_dom"/>
</dbReference>
<dbReference type="Pfam" id="PF05922">
    <property type="entry name" value="Inhibitor_I9"/>
    <property type="match status" value="1"/>
</dbReference>
<dbReference type="GO" id="GO:0019863">
    <property type="term" value="F:IgE binding"/>
    <property type="evidence" value="ECO:0007669"/>
    <property type="project" value="UniProtKB-ARBA"/>
</dbReference>
<feature type="compositionally biased region" description="Basic residues" evidence="9">
    <location>
        <begin position="870"/>
        <end position="887"/>
    </location>
</feature>
<dbReference type="InterPro" id="IPR023828">
    <property type="entry name" value="Peptidase_S8_Ser-AS"/>
</dbReference>
<feature type="active site" description="Charge relay system" evidence="8">
    <location>
        <position position="225"/>
    </location>
</feature>
<evidence type="ECO:0000256" key="5">
    <source>
        <dbReference type="ARBA" id="ARBA00022825"/>
    </source>
</evidence>
<evidence type="ECO:0000313" key="14">
    <source>
        <dbReference type="Proteomes" id="UP000562682"/>
    </source>
</evidence>
<keyword evidence="7" id="KW-0325">Glycoprotein</keyword>
<evidence type="ECO:0000313" key="13">
    <source>
        <dbReference type="EMBL" id="KAF5690145.1"/>
    </source>
</evidence>
<dbReference type="PANTHER" id="PTHR43806:SF11">
    <property type="entry name" value="CEREVISIN-RELATED"/>
    <property type="match status" value="1"/>
</dbReference>
<dbReference type="InterPro" id="IPR036852">
    <property type="entry name" value="Peptidase_S8/S53_dom_sf"/>
</dbReference>
<dbReference type="InterPro" id="IPR015500">
    <property type="entry name" value="Peptidase_S8_subtilisin-rel"/>
</dbReference>
<feature type="region of interest" description="Disordered" evidence="9">
    <location>
        <begin position="1338"/>
        <end position="1361"/>
    </location>
</feature>